<proteinExistence type="predicted"/>
<evidence type="ECO:0000256" key="1">
    <source>
        <dbReference type="SAM" id="MobiDB-lite"/>
    </source>
</evidence>
<protein>
    <submittedName>
        <fullName evidence="2">Uncharacterized protein</fullName>
    </submittedName>
</protein>
<feature type="compositionally biased region" description="Basic residues" evidence="1">
    <location>
        <begin position="108"/>
        <end position="117"/>
    </location>
</feature>
<dbReference type="AlphaFoldDB" id="A0A4E0RKB3"/>
<name>A0A4E0RKB3_FASHE</name>
<sequence>MNYLSRYVVHLRDRISSLEHMIKDKRSESTFPSQQLFTPDSSAIADQGQQTTCLPSLTSVSAPLTLPREKQRGTPVVHYELTQSTVPDNKNSSIDLDESIPSEPAKSNPRHRQRTQHKALPCPPQPSTSHKKRRRSFIIPRALRRPRIHHSTMVRTNAVPEVESVQSEARSPIIVPQYGIVKSYKLVWRLSCVVCSDVFCRDLKPNRSFH</sequence>
<feature type="compositionally biased region" description="Polar residues" evidence="1">
    <location>
        <begin position="81"/>
        <end position="94"/>
    </location>
</feature>
<dbReference type="Proteomes" id="UP000230066">
    <property type="component" value="Unassembled WGS sequence"/>
</dbReference>
<accession>A0A4E0RKB3</accession>
<feature type="region of interest" description="Disordered" evidence="1">
    <location>
        <begin position="64"/>
        <end position="134"/>
    </location>
</feature>
<evidence type="ECO:0000313" key="2">
    <source>
        <dbReference type="EMBL" id="THD28786.1"/>
    </source>
</evidence>
<organism evidence="2 3">
    <name type="scientific">Fasciola hepatica</name>
    <name type="common">Liver fluke</name>
    <dbReference type="NCBI Taxonomy" id="6192"/>
    <lineage>
        <taxon>Eukaryota</taxon>
        <taxon>Metazoa</taxon>
        <taxon>Spiralia</taxon>
        <taxon>Lophotrochozoa</taxon>
        <taxon>Platyhelminthes</taxon>
        <taxon>Trematoda</taxon>
        <taxon>Digenea</taxon>
        <taxon>Plagiorchiida</taxon>
        <taxon>Echinostomata</taxon>
        <taxon>Echinostomatoidea</taxon>
        <taxon>Fasciolidae</taxon>
        <taxon>Fasciola</taxon>
    </lineage>
</organism>
<reference evidence="2" key="1">
    <citation type="submission" date="2019-03" db="EMBL/GenBank/DDBJ databases">
        <title>Improved annotation for the trematode Fasciola hepatica.</title>
        <authorList>
            <person name="Choi Y.-J."/>
            <person name="Martin J."/>
            <person name="Mitreva M."/>
        </authorList>
    </citation>
    <scope>NUCLEOTIDE SEQUENCE [LARGE SCALE GENOMIC DNA]</scope>
</reference>
<keyword evidence="3" id="KW-1185">Reference proteome</keyword>
<comment type="caution">
    <text evidence="2">The sequence shown here is derived from an EMBL/GenBank/DDBJ whole genome shotgun (WGS) entry which is preliminary data.</text>
</comment>
<gene>
    <name evidence="2" type="ORF">D915_000338</name>
</gene>
<dbReference type="EMBL" id="JXXN02000071">
    <property type="protein sequence ID" value="THD28786.1"/>
    <property type="molecule type" value="Genomic_DNA"/>
</dbReference>
<evidence type="ECO:0000313" key="3">
    <source>
        <dbReference type="Proteomes" id="UP000230066"/>
    </source>
</evidence>